<evidence type="ECO:0000256" key="6">
    <source>
        <dbReference type="SAM" id="MobiDB-lite"/>
    </source>
</evidence>
<dbReference type="KEGG" id="bgm:CAL15_01240"/>
<evidence type="ECO:0000256" key="1">
    <source>
        <dbReference type="ARBA" id="ARBA00022553"/>
    </source>
</evidence>
<keyword evidence="1 5" id="KW-0597">Phosphoprotein</keyword>
<dbReference type="InterPro" id="IPR011006">
    <property type="entry name" value="CheY-like_superfamily"/>
</dbReference>
<dbReference type="STRING" id="463040.CAL15_01240"/>
<name>A0A1W6Z6X2_9BORD</name>
<dbReference type="AlphaFoldDB" id="A0A1W6Z6X2"/>
<evidence type="ECO:0000256" key="5">
    <source>
        <dbReference type="PROSITE-ProRule" id="PRU00169"/>
    </source>
</evidence>
<dbReference type="SMART" id="SM00448">
    <property type="entry name" value="REC"/>
    <property type="match status" value="1"/>
</dbReference>
<dbReference type="RefSeq" id="WP_086076965.1">
    <property type="nucleotide sequence ID" value="NZ_CP021111.1"/>
</dbReference>
<evidence type="ECO:0000313" key="9">
    <source>
        <dbReference type="EMBL" id="ARP93128.1"/>
    </source>
</evidence>
<keyword evidence="3 9" id="KW-0238">DNA-binding</keyword>
<feature type="domain" description="HTH luxR-type" evidence="7">
    <location>
        <begin position="192"/>
        <end position="257"/>
    </location>
</feature>
<sequence length="262" mass="27876">MRKKDTQQRSEPAARTPDTNEASPLASSAPAAEGKPIRVATVEDDAVCLQALAHAVETAQGLSMVWMAANRRQALSLLPRQPLDVLLVDLGLPDGSGLDVIAAARQAWPDCAVMVSTIFGDETHVLRAIEAGAMGYVLKDLSAQELVAEIRSLHAGGSPINPMVARKLLLRHSAQASPVETVEAVEAVAVPACAPVVSPSAREAETLRLVSRGYTVDEVASALGVSPHTVQTFVRRIYTKLQVKSRAEAVREGARHGWLSED</sequence>
<protein>
    <submittedName>
        <fullName evidence="9">DNA-binding response regulator</fullName>
    </submittedName>
</protein>
<dbReference type="PROSITE" id="PS50110">
    <property type="entry name" value="RESPONSE_REGULATORY"/>
    <property type="match status" value="1"/>
</dbReference>
<proteinExistence type="predicted"/>
<evidence type="ECO:0000259" key="8">
    <source>
        <dbReference type="PROSITE" id="PS50110"/>
    </source>
</evidence>
<feature type="modified residue" description="4-aspartylphosphate" evidence="5">
    <location>
        <position position="89"/>
    </location>
</feature>
<organism evidence="9 10">
    <name type="scientific">Bordetella genomosp. 13</name>
    <dbReference type="NCBI Taxonomy" id="463040"/>
    <lineage>
        <taxon>Bacteria</taxon>
        <taxon>Pseudomonadati</taxon>
        <taxon>Pseudomonadota</taxon>
        <taxon>Betaproteobacteria</taxon>
        <taxon>Burkholderiales</taxon>
        <taxon>Alcaligenaceae</taxon>
        <taxon>Bordetella</taxon>
    </lineage>
</organism>
<dbReference type="Pfam" id="PF00196">
    <property type="entry name" value="GerE"/>
    <property type="match status" value="1"/>
</dbReference>
<dbReference type="PANTHER" id="PTHR43214">
    <property type="entry name" value="TWO-COMPONENT RESPONSE REGULATOR"/>
    <property type="match status" value="1"/>
</dbReference>
<dbReference type="InterPro" id="IPR039420">
    <property type="entry name" value="WalR-like"/>
</dbReference>
<dbReference type="Proteomes" id="UP000194161">
    <property type="component" value="Chromosome"/>
</dbReference>
<feature type="region of interest" description="Disordered" evidence="6">
    <location>
        <begin position="1"/>
        <end position="33"/>
    </location>
</feature>
<dbReference type="PROSITE" id="PS00622">
    <property type="entry name" value="HTH_LUXR_1"/>
    <property type="match status" value="1"/>
</dbReference>
<dbReference type="PROSITE" id="PS50043">
    <property type="entry name" value="HTH_LUXR_2"/>
    <property type="match status" value="1"/>
</dbReference>
<keyword evidence="2" id="KW-0805">Transcription regulation</keyword>
<dbReference type="PRINTS" id="PR00038">
    <property type="entry name" value="HTHLUXR"/>
</dbReference>
<evidence type="ECO:0000256" key="4">
    <source>
        <dbReference type="ARBA" id="ARBA00023163"/>
    </source>
</evidence>
<dbReference type="OrthoDB" id="3623000at2"/>
<keyword evidence="10" id="KW-1185">Reference proteome</keyword>
<dbReference type="InterPro" id="IPR016032">
    <property type="entry name" value="Sig_transdc_resp-reg_C-effctor"/>
</dbReference>
<dbReference type="SUPFAM" id="SSF52172">
    <property type="entry name" value="CheY-like"/>
    <property type="match status" value="1"/>
</dbReference>
<dbReference type="CDD" id="cd06170">
    <property type="entry name" value="LuxR_C_like"/>
    <property type="match status" value="1"/>
</dbReference>
<feature type="compositionally biased region" description="Low complexity" evidence="6">
    <location>
        <begin position="22"/>
        <end position="32"/>
    </location>
</feature>
<evidence type="ECO:0000259" key="7">
    <source>
        <dbReference type="PROSITE" id="PS50043"/>
    </source>
</evidence>
<evidence type="ECO:0000313" key="10">
    <source>
        <dbReference type="Proteomes" id="UP000194161"/>
    </source>
</evidence>
<dbReference type="Gene3D" id="3.40.50.2300">
    <property type="match status" value="1"/>
</dbReference>
<dbReference type="GO" id="GO:0003677">
    <property type="term" value="F:DNA binding"/>
    <property type="evidence" value="ECO:0007669"/>
    <property type="project" value="UniProtKB-KW"/>
</dbReference>
<evidence type="ECO:0000256" key="2">
    <source>
        <dbReference type="ARBA" id="ARBA00023015"/>
    </source>
</evidence>
<evidence type="ECO:0000256" key="3">
    <source>
        <dbReference type="ARBA" id="ARBA00023125"/>
    </source>
</evidence>
<accession>A0A1W6Z6X2</accession>
<dbReference type="SUPFAM" id="SSF46894">
    <property type="entry name" value="C-terminal effector domain of the bipartite response regulators"/>
    <property type="match status" value="1"/>
</dbReference>
<dbReference type="GO" id="GO:0006355">
    <property type="term" value="P:regulation of DNA-templated transcription"/>
    <property type="evidence" value="ECO:0007669"/>
    <property type="project" value="InterPro"/>
</dbReference>
<feature type="domain" description="Response regulatory" evidence="8">
    <location>
        <begin position="38"/>
        <end position="154"/>
    </location>
</feature>
<dbReference type="CDD" id="cd17535">
    <property type="entry name" value="REC_NarL-like"/>
    <property type="match status" value="1"/>
</dbReference>
<keyword evidence="4" id="KW-0804">Transcription</keyword>
<dbReference type="InterPro" id="IPR001789">
    <property type="entry name" value="Sig_transdc_resp-reg_receiver"/>
</dbReference>
<dbReference type="SMART" id="SM00421">
    <property type="entry name" value="HTH_LUXR"/>
    <property type="match status" value="1"/>
</dbReference>
<dbReference type="GO" id="GO:0000160">
    <property type="term" value="P:phosphorelay signal transduction system"/>
    <property type="evidence" value="ECO:0007669"/>
    <property type="project" value="InterPro"/>
</dbReference>
<dbReference type="InterPro" id="IPR000792">
    <property type="entry name" value="Tscrpt_reg_LuxR_C"/>
</dbReference>
<gene>
    <name evidence="9" type="ORF">CAL15_01240</name>
</gene>
<reference evidence="9 10" key="1">
    <citation type="submission" date="2017-05" db="EMBL/GenBank/DDBJ databases">
        <title>Complete and WGS of Bordetella genogroups.</title>
        <authorList>
            <person name="Spilker T."/>
            <person name="LiPuma J."/>
        </authorList>
    </citation>
    <scope>NUCLEOTIDE SEQUENCE [LARGE SCALE GENOMIC DNA]</scope>
    <source>
        <strain evidence="9 10">AU7206</strain>
    </source>
</reference>
<dbReference type="InterPro" id="IPR058245">
    <property type="entry name" value="NreC/VraR/RcsB-like_REC"/>
</dbReference>
<dbReference type="PANTHER" id="PTHR43214:SF41">
    <property type="entry name" value="NITRATE_NITRITE RESPONSE REGULATOR PROTEIN NARP"/>
    <property type="match status" value="1"/>
</dbReference>
<dbReference type="EMBL" id="CP021111">
    <property type="protein sequence ID" value="ARP93128.1"/>
    <property type="molecule type" value="Genomic_DNA"/>
</dbReference>
<dbReference type="Pfam" id="PF00072">
    <property type="entry name" value="Response_reg"/>
    <property type="match status" value="1"/>
</dbReference>